<feature type="region of interest" description="Disordered" evidence="1">
    <location>
        <begin position="46"/>
        <end position="68"/>
    </location>
</feature>
<evidence type="ECO:0000256" key="1">
    <source>
        <dbReference type="SAM" id="MobiDB-lite"/>
    </source>
</evidence>
<feature type="compositionally biased region" description="Basic and acidic residues" evidence="1">
    <location>
        <begin position="46"/>
        <end position="58"/>
    </location>
</feature>
<evidence type="ECO:0000313" key="4">
    <source>
        <dbReference type="Proteomes" id="UP000015354"/>
    </source>
</evidence>
<dbReference type="EMBL" id="ATMH01005500">
    <property type="protein sequence ID" value="EPY27838.1"/>
    <property type="molecule type" value="Genomic_DNA"/>
</dbReference>
<comment type="caution">
    <text evidence="3">The sequence shown here is derived from an EMBL/GenBank/DDBJ whole genome shotgun (WGS) entry which is preliminary data.</text>
</comment>
<dbReference type="AlphaFoldDB" id="S9UFY2"/>
<keyword evidence="2" id="KW-1133">Transmembrane helix</keyword>
<reference evidence="3 4" key="1">
    <citation type="journal article" date="2013" name="PLoS ONE">
        <title>Predicting the Proteins of Angomonas deanei, Strigomonas culicis and Their Respective Endosymbionts Reveals New Aspects of the Trypanosomatidae Family.</title>
        <authorList>
            <person name="Motta M.C."/>
            <person name="Martins A.C."/>
            <person name="de Souza S.S."/>
            <person name="Catta-Preta C.M."/>
            <person name="Silva R."/>
            <person name="Klein C.C."/>
            <person name="de Almeida L.G."/>
            <person name="de Lima Cunha O."/>
            <person name="Ciapina L.P."/>
            <person name="Brocchi M."/>
            <person name="Colabardini A.C."/>
            <person name="de Araujo Lima B."/>
            <person name="Machado C.R."/>
            <person name="de Almeida Soares C.M."/>
            <person name="Probst C.M."/>
            <person name="de Menezes C.B."/>
            <person name="Thompson C.E."/>
            <person name="Bartholomeu D.C."/>
            <person name="Gradia D.F."/>
            <person name="Pavoni D.P."/>
            <person name="Grisard E.C."/>
            <person name="Fantinatti-Garboggini F."/>
            <person name="Marchini F.K."/>
            <person name="Rodrigues-Luiz G.F."/>
            <person name="Wagner G."/>
            <person name="Goldman G.H."/>
            <person name="Fietto J.L."/>
            <person name="Elias M.C."/>
            <person name="Goldman M.H."/>
            <person name="Sagot M.F."/>
            <person name="Pereira M."/>
            <person name="Stoco P.H."/>
            <person name="de Mendonca-Neto R.P."/>
            <person name="Teixeira S.M."/>
            <person name="Maciel T.E."/>
            <person name="de Oliveira Mendes T.A."/>
            <person name="Urmenyi T.P."/>
            <person name="de Souza W."/>
            <person name="Schenkman S."/>
            <person name="de Vasconcelos A.T."/>
        </authorList>
    </citation>
    <scope>NUCLEOTIDE SEQUENCE [LARGE SCALE GENOMIC DNA]</scope>
</reference>
<feature type="transmembrane region" description="Helical" evidence="2">
    <location>
        <begin position="200"/>
        <end position="224"/>
    </location>
</feature>
<feature type="transmembrane region" description="Helical" evidence="2">
    <location>
        <begin position="157"/>
        <end position="180"/>
    </location>
</feature>
<proteinExistence type="predicted"/>
<protein>
    <submittedName>
        <fullName evidence="3">Uncharacterized protein</fullName>
    </submittedName>
</protein>
<keyword evidence="2" id="KW-0812">Transmembrane</keyword>
<dbReference type="Proteomes" id="UP000015354">
    <property type="component" value="Unassembled WGS sequence"/>
</dbReference>
<evidence type="ECO:0000313" key="3">
    <source>
        <dbReference type="EMBL" id="EPY27838.1"/>
    </source>
</evidence>
<organism evidence="3 4">
    <name type="scientific">Strigomonas culicis</name>
    <dbReference type="NCBI Taxonomy" id="28005"/>
    <lineage>
        <taxon>Eukaryota</taxon>
        <taxon>Discoba</taxon>
        <taxon>Euglenozoa</taxon>
        <taxon>Kinetoplastea</taxon>
        <taxon>Metakinetoplastina</taxon>
        <taxon>Trypanosomatida</taxon>
        <taxon>Trypanosomatidae</taxon>
        <taxon>Strigomonadinae</taxon>
        <taxon>Strigomonas</taxon>
    </lineage>
</organism>
<gene>
    <name evidence="3" type="ORF">STCU_05500</name>
</gene>
<dbReference type="OrthoDB" id="270019at2759"/>
<feature type="transmembrane region" description="Helical" evidence="2">
    <location>
        <begin position="260"/>
        <end position="282"/>
    </location>
</feature>
<feature type="transmembrane region" description="Helical" evidence="2">
    <location>
        <begin position="236"/>
        <end position="254"/>
    </location>
</feature>
<keyword evidence="4" id="KW-1185">Reference proteome</keyword>
<keyword evidence="2" id="KW-0472">Membrane</keyword>
<feature type="transmembrane region" description="Helical" evidence="2">
    <location>
        <begin position="132"/>
        <end position="150"/>
    </location>
</feature>
<sequence length="299" mass="33372">MSTEEQAATEEKSHVHTLCDSKDYYDNFYKKHDSARWVRGLERDTVAEEDDQSTRATDEAPDPSRQASHASRWLRTPLLLCACYLCLGVFECLSGLDNKISYHFPVEEQSVAAFCPYESQGFFSFLSPKMDFLIPATVFAVSTLLLCFYIGSAAHNFFALCGVGVSLLSLLATLSQPLVFWMACGVSLISSEWECDVPVALVWICSVLTVVGPVLSLCCMSCVLDELWGTRVRWRLITGAPVLLYVATVGQAVWSRAPNYTLFTYANYVSLATTGSLLGGLWNQKEFEMVWTYPKPHLD</sequence>
<name>S9UFY2_9TRYP</name>
<accession>S9UFY2</accession>
<evidence type="ECO:0000256" key="2">
    <source>
        <dbReference type="SAM" id="Phobius"/>
    </source>
</evidence>